<feature type="transmembrane region" description="Helical" evidence="1">
    <location>
        <begin position="43"/>
        <end position="64"/>
    </location>
</feature>
<evidence type="ECO:0000313" key="2">
    <source>
        <dbReference type="EMBL" id="OAB42593.1"/>
    </source>
</evidence>
<feature type="transmembrane region" description="Helical" evidence="1">
    <location>
        <begin position="12"/>
        <end position="36"/>
    </location>
</feature>
<evidence type="ECO:0000313" key="3">
    <source>
        <dbReference type="Proteomes" id="UP000077355"/>
    </source>
</evidence>
<accession>A0A162MDK0</accession>
<dbReference type="EMBL" id="LVJI01000035">
    <property type="protein sequence ID" value="OAB42593.1"/>
    <property type="molecule type" value="Genomic_DNA"/>
</dbReference>
<dbReference type="Proteomes" id="UP000077355">
    <property type="component" value="Unassembled WGS sequence"/>
</dbReference>
<proteinExistence type="predicted"/>
<organism evidence="2 3">
    <name type="scientific">Paenibacillus antarcticus</name>
    <dbReference type="NCBI Taxonomy" id="253703"/>
    <lineage>
        <taxon>Bacteria</taxon>
        <taxon>Bacillati</taxon>
        <taxon>Bacillota</taxon>
        <taxon>Bacilli</taxon>
        <taxon>Bacillales</taxon>
        <taxon>Paenibacillaceae</taxon>
        <taxon>Paenibacillus</taxon>
    </lineage>
</organism>
<dbReference type="AlphaFoldDB" id="A0A162MDK0"/>
<protein>
    <recommendedName>
        <fullName evidence="4">DUF2768 domain-containing protein</fullName>
    </recommendedName>
</protein>
<evidence type="ECO:0000256" key="1">
    <source>
        <dbReference type="SAM" id="Phobius"/>
    </source>
</evidence>
<keyword evidence="3" id="KW-1185">Reference proteome</keyword>
<evidence type="ECO:0008006" key="4">
    <source>
        <dbReference type="Google" id="ProtNLM"/>
    </source>
</evidence>
<keyword evidence="1" id="KW-1133">Transmembrane helix</keyword>
<comment type="caution">
    <text evidence="2">The sequence shown here is derived from an EMBL/GenBank/DDBJ whole genome shotgun (WGS) entry which is preliminary data.</text>
</comment>
<reference evidence="2 3" key="1">
    <citation type="submission" date="2016-03" db="EMBL/GenBank/DDBJ databases">
        <title>Draft genome sequence of Paenibacillus antarcticus CECT 5836.</title>
        <authorList>
            <person name="Shin S.-K."/>
            <person name="Yi H."/>
        </authorList>
    </citation>
    <scope>NUCLEOTIDE SEQUENCE [LARGE SCALE GENOMIC DNA]</scope>
    <source>
        <strain evidence="2 3">CECT 5836</strain>
    </source>
</reference>
<keyword evidence="1" id="KW-0472">Membrane</keyword>
<gene>
    <name evidence="2" type="ORF">PBAT_20070</name>
</gene>
<dbReference type="OrthoDB" id="2680550at2"/>
<dbReference type="RefSeq" id="WP_068652239.1">
    <property type="nucleotide sequence ID" value="NZ_CP043611.1"/>
</dbReference>
<name>A0A162MDK0_9BACL</name>
<sequence>MTYVDTSNISAQMFITVLLFLLVIAPLFSLAILRFFQAKRKSGFTLILAGVLTYVVFQASMLIFF</sequence>
<keyword evidence="1" id="KW-0812">Transmembrane</keyword>